<protein>
    <recommendedName>
        <fullName evidence="3">Fanconi anemia group B protein</fullName>
    </recommendedName>
</protein>
<sequence>MSNELTVVDFIGEINVNRGENTIIIQTASCSDSAYDLFLTFKNTCKIYFCKFVHNVVKDTSEEKESNPNNVDQKKIKVLLWKTFVLPFVVKDLFVSSKSLWVLGQDILVDIKQHVENVLKSERTNKDFCLNDDSMDIDKDEEFSIQDFESVIKISPMNKHKIPRNASGYKLNLINEMIIMCTKNLEKKLWHISITGHGLNLSDNKIIPLVDLPFILDGNVQNVDSTSTEPVVTFMSKRDFSLQGPDRTKHSILHKLLSIDAASSNCICIIGHPNGKVLYIFCSKSVHSGNFKVNSIIEELCCINQPIVGIYFMEEIRDCEFILIVGSLGKLVFISTEKLQPTSEDIKIKSATIYSSSLNVSTFIFKPIVHKNCIFYLLNNGDLWLCKILCEIEKNNAKKINVSSALLIQRVADIELLDNSKGFFLVVTSSGYLNVHRYAESKEIVETSASMPFLMNEIMHQSTVLKNLAEIASYQHKFFAAISTFANLKHASHGLGKWDVSCSVHEINQSIKKFIVCINFNCSDQLNSEFWFVSVSLYSHFQKTSALVSKTIPFNSDLSFNIEVHESLLCQPHAAPFPIQVEVGLLLTIPEKLKNMPCFQLVSKELPMYLRIQTFILNELNFMKTKTLNSQNHSNLSVLNKNMYSNIHKMSMNKPISRLFDIKQNFLMSHHQSAVFRLLTTTAQEIVNSESTGPVLANEILQLLLQKSHLDFVSEDSRLLCRSQPVNVTVSAHESNVCITIHADSFLLLTGIRMAIMEILLNKQKKSVGELSQYIQIPAALNNKCEEISKDLLNIVNKNLMAEEFFERIMFIYNELRSKVSSVLPFS</sequence>
<comment type="caution">
    <text evidence="1">The sequence shown here is derived from an EMBL/GenBank/DDBJ whole genome shotgun (WGS) entry which is preliminary data.</text>
</comment>
<evidence type="ECO:0000313" key="1">
    <source>
        <dbReference type="EMBL" id="KAG8184858.1"/>
    </source>
</evidence>
<proteinExistence type="predicted"/>
<name>A0AAV6UME8_9ARAC</name>
<dbReference type="Proteomes" id="UP000827092">
    <property type="component" value="Unassembled WGS sequence"/>
</dbReference>
<dbReference type="AlphaFoldDB" id="A0AAV6UME8"/>
<organism evidence="1 2">
    <name type="scientific">Oedothorax gibbosus</name>
    <dbReference type="NCBI Taxonomy" id="931172"/>
    <lineage>
        <taxon>Eukaryota</taxon>
        <taxon>Metazoa</taxon>
        <taxon>Ecdysozoa</taxon>
        <taxon>Arthropoda</taxon>
        <taxon>Chelicerata</taxon>
        <taxon>Arachnida</taxon>
        <taxon>Araneae</taxon>
        <taxon>Araneomorphae</taxon>
        <taxon>Entelegynae</taxon>
        <taxon>Araneoidea</taxon>
        <taxon>Linyphiidae</taxon>
        <taxon>Erigoninae</taxon>
        <taxon>Oedothorax</taxon>
    </lineage>
</organism>
<keyword evidence="2" id="KW-1185">Reference proteome</keyword>
<gene>
    <name evidence="1" type="ORF">JTE90_016203</name>
</gene>
<evidence type="ECO:0000313" key="2">
    <source>
        <dbReference type="Proteomes" id="UP000827092"/>
    </source>
</evidence>
<evidence type="ECO:0008006" key="3">
    <source>
        <dbReference type="Google" id="ProtNLM"/>
    </source>
</evidence>
<dbReference type="EMBL" id="JAFNEN010000357">
    <property type="protein sequence ID" value="KAG8184858.1"/>
    <property type="molecule type" value="Genomic_DNA"/>
</dbReference>
<accession>A0AAV6UME8</accession>
<reference evidence="1 2" key="1">
    <citation type="journal article" date="2022" name="Nat. Ecol. Evol.">
        <title>A masculinizing supergene underlies an exaggerated male reproductive morph in a spider.</title>
        <authorList>
            <person name="Hendrickx F."/>
            <person name="De Corte Z."/>
            <person name="Sonet G."/>
            <person name="Van Belleghem S.M."/>
            <person name="Kostlbacher S."/>
            <person name="Vangestel C."/>
        </authorList>
    </citation>
    <scope>NUCLEOTIDE SEQUENCE [LARGE SCALE GENOMIC DNA]</scope>
    <source>
        <strain evidence="1">W744_W776</strain>
    </source>
</reference>